<reference evidence="4" key="1">
    <citation type="submission" date="2020-11" db="EMBL/GenBank/DDBJ databases">
        <authorList>
            <consortium name="DOE Joint Genome Institute"/>
            <person name="Ahrendt S."/>
            <person name="Riley R."/>
            <person name="Andreopoulos W."/>
            <person name="LaButti K."/>
            <person name="Pangilinan J."/>
            <person name="Ruiz-duenas F.J."/>
            <person name="Barrasa J.M."/>
            <person name="Sanchez-Garcia M."/>
            <person name="Camarero S."/>
            <person name="Miyauchi S."/>
            <person name="Serrano A."/>
            <person name="Linde D."/>
            <person name="Babiker R."/>
            <person name="Drula E."/>
            <person name="Ayuso-Fernandez I."/>
            <person name="Pacheco R."/>
            <person name="Padilla G."/>
            <person name="Ferreira P."/>
            <person name="Barriuso J."/>
            <person name="Kellner H."/>
            <person name="Castanera R."/>
            <person name="Alfaro M."/>
            <person name="Ramirez L."/>
            <person name="Pisabarro A.G."/>
            <person name="Kuo A."/>
            <person name="Tritt A."/>
            <person name="Lipzen A."/>
            <person name="He G."/>
            <person name="Yan M."/>
            <person name="Ng V."/>
            <person name="Cullen D."/>
            <person name="Martin F."/>
            <person name="Rosso M.-N."/>
            <person name="Henrissat B."/>
            <person name="Hibbett D."/>
            <person name="Martinez A.T."/>
            <person name="Grigoriev I.V."/>
        </authorList>
    </citation>
    <scope>NUCLEOTIDE SEQUENCE</scope>
    <source>
        <strain evidence="4">AH 44721</strain>
    </source>
</reference>
<feature type="region of interest" description="Disordered" evidence="1">
    <location>
        <begin position="1032"/>
        <end position="1119"/>
    </location>
</feature>
<feature type="domain" description="Helicase Sen1 N-terminal" evidence="2">
    <location>
        <begin position="145"/>
        <end position="885"/>
    </location>
</feature>
<dbReference type="EMBL" id="JADNYJ010000010">
    <property type="protein sequence ID" value="KAF8908972.1"/>
    <property type="molecule type" value="Genomic_DNA"/>
</dbReference>
<evidence type="ECO:0000313" key="5">
    <source>
        <dbReference type="Proteomes" id="UP000724874"/>
    </source>
</evidence>
<dbReference type="Proteomes" id="UP000724874">
    <property type="component" value="Unassembled WGS sequence"/>
</dbReference>
<organism evidence="4 5">
    <name type="scientific">Gymnopilus junonius</name>
    <name type="common">Spectacular rustgill mushroom</name>
    <name type="synonym">Gymnopilus spectabilis subsp. junonius</name>
    <dbReference type="NCBI Taxonomy" id="109634"/>
    <lineage>
        <taxon>Eukaryota</taxon>
        <taxon>Fungi</taxon>
        <taxon>Dikarya</taxon>
        <taxon>Basidiomycota</taxon>
        <taxon>Agaricomycotina</taxon>
        <taxon>Agaricomycetes</taxon>
        <taxon>Agaricomycetidae</taxon>
        <taxon>Agaricales</taxon>
        <taxon>Agaricineae</taxon>
        <taxon>Hymenogastraceae</taxon>
        <taxon>Gymnopilus</taxon>
    </lineage>
</organism>
<gene>
    <name evidence="4" type="ORF">CPB84DRAFT_114411</name>
</gene>
<evidence type="ECO:0000259" key="2">
    <source>
        <dbReference type="Pfam" id="PF12726"/>
    </source>
</evidence>
<accession>A0A9P5TT61</accession>
<dbReference type="OrthoDB" id="6513042at2759"/>
<evidence type="ECO:0000313" key="4">
    <source>
        <dbReference type="EMBL" id="KAF8908972.1"/>
    </source>
</evidence>
<dbReference type="InterPro" id="IPR024481">
    <property type="entry name" value="Helicase_Sen1_N"/>
</dbReference>
<feature type="compositionally biased region" description="Acidic residues" evidence="1">
    <location>
        <begin position="1076"/>
        <end position="1087"/>
    </location>
</feature>
<proteinExistence type="predicted"/>
<evidence type="ECO:0000259" key="3">
    <source>
        <dbReference type="Pfam" id="PF23576"/>
    </source>
</evidence>
<protein>
    <submittedName>
        <fullName evidence="4">SEN1 N terminal-domain-containing protein</fullName>
    </submittedName>
</protein>
<feature type="compositionally biased region" description="Basic and acidic residues" evidence="1">
    <location>
        <begin position="1094"/>
        <end position="1105"/>
    </location>
</feature>
<comment type="caution">
    <text evidence="4">The sequence shown here is derived from an EMBL/GenBank/DDBJ whole genome shotgun (WGS) entry which is preliminary data.</text>
</comment>
<feature type="compositionally biased region" description="Polar residues" evidence="1">
    <location>
        <begin position="1032"/>
        <end position="1047"/>
    </location>
</feature>
<feature type="domain" description="Helicase SEN1 beta-barrel" evidence="3">
    <location>
        <begin position="1213"/>
        <end position="1304"/>
    </location>
</feature>
<evidence type="ECO:0000256" key="1">
    <source>
        <dbReference type="SAM" id="MobiDB-lite"/>
    </source>
</evidence>
<feature type="compositionally biased region" description="Basic and acidic residues" evidence="1">
    <location>
        <begin position="1048"/>
        <end position="1062"/>
    </location>
</feature>
<sequence>MSRVQCRRVLTRIQSTWCKIKAGHFLSFTATSLSRGPSHHTIFFYYHHGRVSIVYCQPAFPAQRYMSVPGSDVGKLLAVLRDTPADTQAASDAVLGKIYQYLIAVPASSDKHVHWFCTQADSTTIDAATFLIRLMAYNSVQVTEWKKRLHECLTHCALCVQGLETAKVTSQETFLAAFNKSTLEAFFAEFNKWELREVWNDIERADQTTTLTDTQQSLSVSLPVGTLYRLVTNWTIFQDPRILSFLQKGVLSVHLVNLADYPIPPGFLVLLLADNSQLRNWAVTQVSQSTMIRSGIFTGAYIEAMETILHVVSTYDAAKSTPSAGPSLVAHLQFASLSELWSGFNKLLRVIPPEWFQTATHLPLSLRRTVLGHLHDEGPHFADVLACFTFLLKRLGPGLWATGEKEDAQLALAAILENTCFIKLLLPPETTVKNLTWIPEYLMTVRRLSAYKVVLEKATRFLCEDSREVSFQGIRPMLMARSMRILQQELQRPQGDHDATQSCMVLEVLESNFSSVISLAYDNEFNDESWKSARDSAQVLVKTCLSSSVQSLKDVIRELCRHLGQSKQDIPVDPLPIFSFQGEFWRAFYSITPTPDIIAFALRIVAAAAHLDSLKPSVFKQLFGVDPLLNKINQGLETLQTGFSTWISSFAEYNTSSNAVDILGRDNIGKAVTLLLLSPKQGFRTAGKTLIGLAFDVDDRLECFRAMLGKYPVESLDGLFHFLNTFRGYASSIPEASSLSAALVRCFADVLEALCASSDGLLHDPFFLRVKDSHGPASRMPAFWKSLTESLTLIYSRAPMWATYVDTPDMVLWMRDALILARDVLKQWRVVEKASNQYEKLSYKAHTLGKVSPLGQRLIEDLQTFLPQLIRWLRLTDEELLHQSFTLLQSVFNLMKETHIAPSIKALEKLQNLVEGAKKSEQTGEKKTHLDRGRLLQLSDLLEHFQDGDKEKDDDISIISHTVPPKEAKPQKPLPKPSEDVPRYIQGKAHSIKTSTLRTQSTLPFVSTKLPESKFTENDQLKLDFVSTIPSFRKSTSTTPLAGSSHSLYDHRKPRTKVEPKNEALNQPLGLVDGSDSSESESEEDVDQGPGTEAFKEPSKPESPKMKSSSQRHPRVKPWNELEQAKYLQSKLSRNRPLPSTTARLPPDLSSFYKVVLSWDYNHTDTTPPGNRVIPIQVPDRFENYEHYFRVFQPLLLLECWAQLQQSKEEVRDTYQAKVVSRTHVDKWLDVGIEISESVKKEWYLAETDIVLLRRPGQEKCVMAKVKSYVADRKGIQATLRCYIQTGVGDPGVQISTLWQISKVLSLSTLNREYEALQSLRNNPDLCDFILRPSFPRVPDVDSKDIRDTMETYKTSRDR</sequence>
<feature type="region of interest" description="Disordered" evidence="1">
    <location>
        <begin position="961"/>
        <end position="982"/>
    </location>
</feature>
<dbReference type="InterPro" id="IPR056474">
    <property type="entry name" value="SEN1_barrel"/>
</dbReference>
<name>A0A9P5TT61_GYMJU</name>
<dbReference type="Pfam" id="PF23576">
    <property type="entry name" value="SEN1_barrel"/>
    <property type="match status" value="1"/>
</dbReference>
<keyword evidence="5" id="KW-1185">Reference proteome</keyword>
<dbReference type="Pfam" id="PF12726">
    <property type="entry name" value="SEN1_N"/>
    <property type="match status" value="1"/>
</dbReference>